<dbReference type="GO" id="GO:0016020">
    <property type="term" value="C:membrane"/>
    <property type="evidence" value="ECO:0007669"/>
    <property type="project" value="UniProtKB-SubCell"/>
</dbReference>
<feature type="region of interest" description="Disordered" evidence="3">
    <location>
        <begin position="1"/>
        <end position="36"/>
    </location>
</feature>
<reference evidence="6" key="1">
    <citation type="submission" date="2009-10" db="EMBL/GenBank/DDBJ databases">
        <title>The complete chromosome of Gordonia bronchialis DSM 43247.</title>
        <authorList>
            <consortium name="US DOE Joint Genome Institute (JGI-PGF)"/>
            <person name="Lucas S."/>
            <person name="Copeland A."/>
            <person name="Lapidus A."/>
            <person name="Glavina del Rio T."/>
            <person name="Dalin E."/>
            <person name="Tice H."/>
            <person name="Bruce D."/>
            <person name="Goodwin L."/>
            <person name="Pitluck S."/>
            <person name="Kyrpides N."/>
            <person name="Mavromatis K."/>
            <person name="Ivanova N."/>
            <person name="Ovchinnikova G."/>
            <person name="Saunders E."/>
            <person name="Brettin T."/>
            <person name="Detter J.C."/>
            <person name="Han C."/>
            <person name="Larimer F."/>
            <person name="Land M."/>
            <person name="Hauser L."/>
            <person name="Markowitz V."/>
            <person name="Cheng J.-F."/>
            <person name="Hugenholtz P."/>
            <person name="Woyke T."/>
            <person name="Wu D."/>
            <person name="Jando M."/>
            <person name="Schneider S."/>
            <person name="Goeker M."/>
            <person name="Klenk H.-P."/>
            <person name="Eisen J.A."/>
        </authorList>
    </citation>
    <scope>NUCLEOTIDE SEQUENCE [LARGE SCALE GENOMIC DNA]</scope>
    <source>
        <strain evidence="6">ATCC 25592 / DSM 43247 / BCRC 13721 / JCM 3198 / KCTC 3076 / NBRC 16047 / NCTC 10667</strain>
    </source>
</reference>
<evidence type="ECO:0000256" key="3">
    <source>
        <dbReference type="SAM" id="MobiDB-lite"/>
    </source>
</evidence>
<keyword evidence="6" id="KW-1185">Reference proteome</keyword>
<evidence type="ECO:0000256" key="4">
    <source>
        <dbReference type="SAM" id="Phobius"/>
    </source>
</evidence>
<dbReference type="EMBL" id="CP001802">
    <property type="protein sequence ID" value="ACY20444.1"/>
    <property type="molecule type" value="Genomic_DNA"/>
</dbReference>
<evidence type="ECO:0000313" key="6">
    <source>
        <dbReference type="Proteomes" id="UP000001219"/>
    </source>
</evidence>
<dbReference type="HOGENOM" id="CLU_106234_0_0_11"/>
<proteinExistence type="predicted"/>
<feature type="transmembrane region" description="Helical" evidence="4">
    <location>
        <begin position="41"/>
        <end position="65"/>
    </location>
</feature>
<evidence type="ECO:0000313" key="5">
    <source>
        <dbReference type="EMBL" id="ACY20444.1"/>
    </source>
</evidence>
<keyword evidence="2 4" id="KW-0472">Membrane</keyword>
<name>D0L4Z2_GORB4</name>
<dbReference type="STRING" id="526226.Gbro_1136"/>
<protein>
    <recommendedName>
        <fullName evidence="7">Mce-associated membrane protein</fullName>
    </recommendedName>
</protein>
<reference evidence="5 6" key="2">
    <citation type="journal article" date="2010" name="Stand. Genomic Sci.">
        <title>Complete genome sequence of Gordonia bronchialis type strain (3410).</title>
        <authorList>
            <person name="Ivanova N."/>
            <person name="Sikorski J."/>
            <person name="Jando M."/>
            <person name="Lapidus A."/>
            <person name="Nolan M."/>
            <person name="Lucas S."/>
            <person name="Del Rio T.G."/>
            <person name="Tice H."/>
            <person name="Copeland A."/>
            <person name="Cheng J.F."/>
            <person name="Chen F."/>
            <person name="Bruce D."/>
            <person name="Goodwin L."/>
            <person name="Pitluck S."/>
            <person name="Mavromatis K."/>
            <person name="Ovchinnikova G."/>
            <person name="Pati A."/>
            <person name="Chen A."/>
            <person name="Palaniappan K."/>
            <person name="Land M."/>
            <person name="Hauser L."/>
            <person name="Chang Y.J."/>
            <person name="Jeffries C.D."/>
            <person name="Chain P."/>
            <person name="Saunders E."/>
            <person name="Han C."/>
            <person name="Detter J.C."/>
            <person name="Brettin T."/>
            <person name="Rohde M."/>
            <person name="Goker M."/>
            <person name="Bristow J."/>
            <person name="Eisen J.A."/>
            <person name="Markowitz V."/>
            <person name="Hugenholtz P."/>
            <person name="Klenk H.P."/>
            <person name="Kyrpides N.C."/>
        </authorList>
    </citation>
    <scope>NUCLEOTIDE SEQUENCE [LARGE SCALE GENOMIC DNA]</scope>
    <source>
        <strain evidence="6">ATCC 25592 / DSM 43247 / BCRC 13721 / JCM 3198 / KCTC 3076 / NBRC 16047 / NCTC 10667</strain>
    </source>
</reference>
<dbReference type="OrthoDB" id="4382097at2"/>
<evidence type="ECO:0008006" key="7">
    <source>
        <dbReference type="Google" id="ProtNLM"/>
    </source>
</evidence>
<keyword evidence="4" id="KW-1133">Transmembrane helix</keyword>
<keyword evidence="4" id="KW-0812">Transmembrane</keyword>
<dbReference type="AlphaFoldDB" id="D0L4Z2"/>
<dbReference type="PANTHER" id="PTHR37042">
    <property type="entry name" value="OUTER MEMBRANE PROTEIN RV1973"/>
    <property type="match status" value="1"/>
</dbReference>
<organism evidence="5 6">
    <name type="scientific">Gordonia bronchialis (strain ATCC 25592 / DSM 43247 / BCRC 13721 / JCM 3198 / KCTC 3076 / NBRC 16047 / NCTC 10667)</name>
    <name type="common">Rhodococcus bronchialis</name>
    <dbReference type="NCBI Taxonomy" id="526226"/>
    <lineage>
        <taxon>Bacteria</taxon>
        <taxon>Bacillati</taxon>
        <taxon>Actinomycetota</taxon>
        <taxon>Actinomycetes</taxon>
        <taxon>Mycobacteriales</taxon>
        <taxon>Gordoniaceae</taxon>
        <taxon>Gordonia</taxon>
    </lineage>
</organism>
<dbReference type="eggNOG" id="ENOG5033WYP">
    <property type="taxonomic scope" value="Bacteria"/>
</dbReference>
<dbReference type="Proteomes" id="UP000001219">
    <property type="component" value="Chromosome"/>
</dbReference>
<evidence type="ECO:0000256" key="2">
    <source>
        <dbReference type="ARBA" id="ARBA00023136"/>
    </source>
</evidence>
<evidence type="ECO:0000256" key="1">
    <source>
        <dbReference type="ARBA" id="ARBA00004370"/>
    </source>
</evidence>
<accession>D0L4Z2</accession>
<dbReference type="RefSeq" id="WP_012833021.1">
    <property type="nucleotide sequence ID" value="NC_013441.1"/>
</dbReference>
<feature type="region of interest" description="Disordered" evidence="3">
    <location>
        <begin position="137"/>
        <end position="156"/>
    </location>
</feature>
<comment type="subcellular location">
    <subcellularLocation>
        <location evidence="1">Membrane</location>
    </subcellularLocation>
</comment>
<gene>
    <name evidence="5" type="ordered locus">Gbro_1136</name>
</gene>
<dbReference type="KEGG" id="gbr:Gbro_1136"/>
<dbReference type="PANTHER" id="PTHR37042:SF4">
    <property type="entry name" value="OUTER MEMBRANE PROTEIN RV1973"/>
    <property type="match status" value="1"/>
</dbReference>
<sequence length="226" mass="23583">MTTDKTPPKGANRARGGTKTKPVARSAAPTQTPASAGNGRALNIVGVIAVIAVVIATAAAIFFGYRAYEARFVDRPVAEARDDAVVAAEQAMINVTTIDPQDLDGWQSNLRASFAGEALKQVEDQFKTALVEPLQRAGDRARRTTGTLSRSAPSEVNADDGTAKVLVYVRVIGEGGGQQTQPATMGFLLGMKKQGDGVWKAETVAPLDGMALEDTGGQQQTPSGGN</sequence>